<accession>A0A380D7T4</accession>
<keyword evidence="1" id="KW-0805">Transcription regulation</keyword>
<dbReference type="SMART" id="SM00345">
    <property type="entry name" value="HTH_GNTR"/>
    <property type="match status" value="1"/>
</dbReference>
<dbReference type="SMART" id="SM00866">
    <property type="entry name" value="UTRA"/>
    <property type="match status" value="1"/>
</dbReference>
<dbReference type="GO" id="GO:0003677">
    <property type="term" value="F:DNA binding"/>
    <property type="evidence" value="ECO:0007669"/>
    <property type="project" value="UniProtKB-KW"/>
</dbReference>
<feature type="domain" description="HTH gntR-type" evidence="4">
    <location>
        <begin position="24"/>
        <end position="92"/>
    </location>
</feature>
<dbReference type="RefSeq" id="WP_242507539.1">
    <property type="nucleotide sequence ID" value="NZ_CAMKUF010000010.1"/>
</dbReference>
<evidence type="ECO:0000256" key="2">
    <source>
        <dbReference type="ARBA" id="ARBA00023125"/>
    </source>
</evidence>
<keyword evidence="2" id="KW-0238">DNA-binding</keyword>
<dbReference type="GO" id="GO:0045892">
    <property type="term" value="P:negative regulation of DNA-templated transcription"/>
    <property type="evidence" value="ECO:0007669"/>
    <property type="project" value="TreeGrafter"/>
</dbReference>
<dbReference type="EMBL" id="UGYN01000003">
    <property type="protein sequence ID" value="SUJ86159.1"/>
    <property type="molecule type" value="Genomic_DNA"/>
</dbReference>
<proteinExistence type="predicted"/>
<dbReference type="PRINTS" id="PR00035">
    <property type="entry name" value="HTHGNTR"/>
</dbReference>
<organism evidence="5 6">
    <name type="scientific">Serratia quinivorans</name>
    <dbReference type="NCBI Taxonomy" id="137545"/>
    <lineage>
        <taxon>Bacteria</taxon>
        <taxon>Pseudomonadati</taxon>
        <taxon>Pseudomonadota</taxon>
        <taxon>Gammaproteobacteria</taxon>
        <taxon>Enterobacterales</taxon>
        <taxon>Yersiniaceae</taxon>
        <taxon>Serratia</taxon>
    </lineage>
</organism>
<sequence length="251" mass="28818">MGYSEKYQQLLQKLKSDISKDNAMPIYLQLHKSLREAIEQCIIKPGEFLPTERIVTEELHVSRITVRKAFLCLVQDNLVLRARGFGTQVKIPLSYSLSKINGFSEEIDNQNRFPGSLWIERKKILATPLVAKKMNITECEEIYKLERIGTINEQPASYTTSYILPSVVTDINDIESSLYDYFRKQKLPFGSLSRAISASLADQGLCEKLKIPENSAILIVKQTLFDREQQPLEYSISYFRSDLYEFLAESS</sequence>
<keyword evidence="3" id="KW-0804">Transcription</keyword>
<dbReference type="Gene3D" id="1.10.10.10">
    <property type="entry name" value="Winged helix-like DNA-binding domain superfamily/Winged helix DNA-binding domain"/>
    <property type="match status" value="1"/>
</dbReference>
<dbReference type="GO" id="GO:0003700">
    <property type="term" value="F:DNA-binding transcription factor activity"/>
    <property type="evidence" value="ECO:0007669"/>
    <property type="project" value="InterPro"/>
</dbReference>
<dbReference type="InterPro" id="IPR011663">
    <property type="entry name" value="UTRA"/>
</dbReference>
<dbReference type="CDD" id="cd07377">
    <property type="entry name" value="WHTH_GntR"/>
    <property type="match status" value="1"/>
</dbReference>
<dbReference type="PANTHER" id="PTHR44846:SF1">
    <property type="entry name" value="MANNOSYL-D-GLYCERATE TRANSPORT_METABOLISM SYSTEM REPRESSOR MNGR-RELATED"/>
    <property type="match status" value="1"/>
</dbReference>
<name>A0A380D7T4_9GAMM</name>
<dbReference type="SUPFAM" id="SSF64288">
    <property type="entry name" value="Chorismate lyase-like"/>
    <property type="match status" value="1"/>
</dbReference>
<dbReference type="Proteomes" id="UP000255529">
    <property type="component" value="Unassembled WGS sequence"/>
</dbReference>
<evidence type="ECO:0000313" key="6">
    <source>
        <dbReference type="Proteomes" id="UP000255529"/>
    </source>
</evidence>
<dbReference type="InterPro" id="IPR050679">
    <property type="entry name" value="Bact_HTH_transcr_reg"/>
</dbReference>
<dbReference type="InterPro" id="IPR036390">
    <property type="entry name" value="WH_DNA-bd_sf"/>
</dbReference>
<dbReference type="Gene3D" id="3.40.1410.10">
    <property type="entry name" value="Chorismate lyase-like"/>
    <property type="match status" value="1"/>
</dbReference>
<protein>
    <submittedName>
        <fullName evidence="5">Uncharacterized HTH-type transcriptional regulator yegW</fullName>
    </submittedName>
</protein>
<evidence type="ECO:0000259" key="4">
    <source>
        <dbReference type="PROSITE" id="PS50949"/>
    </source>
</evidence>
<dbReference type="InterPro" id="IPR028978">
    <property type="entry name" value="Chorismate_lyase_/UTRA_dom_sf"/>
</dbReference>
<evidence type="ECO:0000256" key="1">
    <source>
        <dbReference type="ARBA" id="ARBA00023015"/>
    </source>
</evidence>
<dbReference type="PANTHER" id="PTHR44846">
    <property type="entry name" value="MANNOSYL-D-GLYCERATE TRANSPORT/METABOLISM SYSTEM REPRESSOR MNGR-RELATED"/>
    <property type="match status" value="1"/>
</dbReference>
<dbReference type="AlphaFoldDB" id="A0A380D7T4"/>
<reference evidence="5 6" key="1">
    <citation type="submission" date="2018-06" db="EMBL/GenBank/DDBJ databases">
        <authorList>
            <consortium name="Pathogen Informatics"/>
            <person name="Doyle S."/>
        </authorList>
    </citation>
    <scope>NUCLEOTIDE SEQUENCE [LARGE SCALE GENOMIC DNA]</scope>
    <source>
        <strain evidence="5 6">NCTC11544</strain>
    </source>
</reference>
<evidence type="ECO:0000313" key="5">
    <source>
        <dbReference type="EMBL" id="SUJ86159.1"/>
    </source>
</evidence>
<dbReference type="PROSITE" id="PS50949">
    <property type="entry name" value="HTH_GNTR"/>
    <property type="match status" value="1"/>
</dbReference>
<dbReference type="InterPro" id="IPR036388">
    <property type="entry name" value="WH-like_DNA-bd_sf"/>
</dbReference>
<dbReference type="SUPFAM" id="SSF46785">
    <property type="entry name" value="Winged helix' DNA-binding domain"/>
    <property type="match status" value="1"/>
</dbReference>
<dbReference type="InterPro" id="IPR000524">
    <property type="entry name" value="Tscrpt_reg_HTH_GntR"/>
</dbReference>
<gene>
    <name evidence="5" type="primary">yegW</name>
    <name evidence="5" type="ORF">NCTC11544_05901</name>
</gene>
<dbReference type="Pfam" id="PF07702">
    <property type="entry name" value="UTRA"/>
    <property type="match status" value="1"/>
</dbReference>
<evidence type="ECO:0000256" key="3">
    <source>
        <dbReference type="ARBA" id="ARBA00023163"/>
    </source>
</evidence>
<dbReference type="Pfam" id="PF00392">
    <property type="entry name" value="GntR"/>
    <property type="match status" value="1"/>
</dbReference>